<feature type="compositionally biased region" description="Low complexity" evidence="2">
    <location>
        <begin position="605"/>
        <end position="618"/>
    </location>
</feature>
<accession>A0A4U7ATJ7</accession>
<feature type="compositionally biased region" description="Polar residues" evidence="2">
    <location>
        <begin position="480"/>
        <end position="497"/>
    </location>
</feature>
<proteinExistence type="predicted"/>
<dbReference type="AlphaFoldDB" id="A0A4U7ATJ7"/>
<evidence type="ECO:0000259" key="3">
    <source>
        <dbReference type="PROSITE" id="PS50157"/>
    </source>
</evidence>
<feature type="compositionally biased region" description="Polar residues" evidence="2">
    <location>
        <begin position="963"/>
        <end position="979"/>
    </location>
</feature>
<organism evidence="4 5">
    <name type="scientific">Elsinoe australis</name>
    <dbReference type="NCBI Taxonomy" id="40998"/>
    <lineage>
        <taxon>Eukaryota</taxon>
        <taxon>Fungi</taxon>
        <taxon>Dikarya</taxon>
        <taxon>Ascomycota</taxon>
        <taxon>Pezizomycotina</taxon>
        <taxon>Dothideomycetes</taxon>
        <taxon>Dothideomycetidae</taxon>
        <taxon>Myriangiales</taxon>
        <taxon>Elsinoaceae</taxon>
        <taxon>Elsinoe</taxon>
    </lineage>
</organism>
<feature type="region of interest" description="Disordered" evidence="2">
    <location>
        <begin position="188"/>
        <end position="323"/>
    </location>
</feature>
<feature type="compositionally biased region" description="Polar residues" evidence="2">
    <location>
        <begin position="188"/>
        <end position="211"/>
    </location>
</feature>
<gene>
    <name evidence="4" type="ORF">C1H76_7994</name>
</gene>
<evidence type="ECO:0000256" key="2">
    <source>
        <dbReference type="SAM" id="MobiDB-lite"/>
    </source>
</evidence>
<feature type="compositionally biased region" description="Pro residues" evidence="2">
    <location>
        <begin position="508"/>
        <end position="517"/>
    </location>
</feature>
<sequence length="1272" mass="136459">MANNYNWNGNYASRQQPDGASYAYPNNVNSNSQYGGSSTATYQTSSYQQQPSTQSNAQSNAAYGRQWNFQPSQTESRAAETLSTLSTQEPAPYGSNQNTYVGTWDSTQRPSSTMAHSTTATQSYDNSYASRSAQPTYTAATANQSNTYSQHNSYLQNTQSNTGYQRTTQNYNPVDNARSTAAQANYMNNTSTSSPRIQQKRTASPVVSKNQVAGGYHAHRPSTSGHSRVQSVTPTQLQQQARNAPPPQSSAPSAAVQATIDPTQVYDPWPEQKRAAERAAEERKRREAEQAQKKAAQDSADRERKRKEDEAAAAAAAAATAEREKQAGIDQAKALTASALDAAHAAASSGDASIGDAMEAEMRAMFSKMRQFNAANPKLLAKLWEEERQAHATKPASQVDTAAPASAPPPTAATASTSSAPVAGPSTPVPAAKPSTSGKNSAAMKANSSAKVAKAPRAKKGQATAAQATQPAQSATPQPLTSTHALQHPAVTQSVQQAEAAPVNQTSAPPPPPPPSQGPSTIWPPGRKQLLAETGANWLNSRKQNDGKHITADRLAELLNGNPSYPNLCASIEAMGLFLDRSSFARTLLTAVPDLNKSSATNNVPAQSTPTATAPPATFGAQVASTSQQPGPIHAGIAPEAPMVNGVYRPQKAPAPLPAPPVRRPPMPSHYLEKFNNLGRPLTKEENARKRVFETLIDLNNNEDDSDNDMPRPPKIQNSGQYDHFPSTISPSPANQLGPPQPYAPPPFQEHLRPHKQPNPRLAELKNRVLVQPLLRERAARRSTYDPRTIARDILLATGRHPEMRPLNGHLMSMQGLLSTHSLNVEMHKYDLGTLRWDLIDPGDPLPDSEDEKSDDEGSQADDESDSLSTSALARPTVAPTGIDNEDGTITMAVPQPTLKGMGKIKKRRGRPPRQSAPGGMQTLSGGDNGNKSNNDGNNSNPTNTPGPRKTTTTGRPVATPGSAPQQTSNRSGTPSGTPTGYAAFRAQTLDANGNPVKKKGRPVGWRKSIHSKEAQGLLGQSGPSSQKAKSNVPSEMKRRGRPPLNKQAEQDDPPPEPKYNVYKCHWQDCGAELHNLDTLRKHVIKIHGSSSSKAVPCLWGTCGLDIGSTDAKGKGVAPGRYEFPDIHKWVDHIENSHLLPLARSLGDGPRSGLSDAYDSETSQAYLSDASGRIITPRATPLADVAEEEEAQGATLAPILRRGMPRVRGRLSTDQMEDENKLQQLEAKKLILGPIFDKSGSTLATDHRRKGLYDDEDFEAETDADDGPEWGA</sequence>
<feature type="compositionally biased region" description="Low complexity" evidence="2">
    <location>
        <begin position="37"/>
        <end position="55"/>
    </location>
</feature>
<protein>
    <submittedName>
        <fullName evidence="4">Putative nucleic acid binding protein 26</fullName>
    </submittedName>
</protein>
<keyword evidence="1" id="KW-0863">Zinc-finger</keyword>
<dbReference type="InterPro" id="IPR013087">
    <property type="entry name" value="Znf_C2H2_type"/>
</dbReference>
<feature type="region of interest" description="Disordered" evidence="2">
    <location>
        <begin position="841"/>
        <end position="1060"/>
    </location>
</feature>
<feature type="compositionally biased region" description="Acidic residues" evidence="2">
    <location>
        <begin position="847"/>
        <end position="866"/>
    </location>
</feature>
<feature type="compositionally biased region" description="Polar residues" evidence="2">
    <location>
        <begin position="56"/>
        <end position="128"/>
    </location>
</feature>
<reference evidence="4 5" key="1">
    <citation type="submission" date="2018-02" db="EMBL/GenBank/DDBJ databases">
        <title>Draft genome sequences of Elsinoe sp., causing black scab on jojoba.</title>
        <authorList>
            <person name="Stodart B."/>
            <person name="Jeffress S."/>
            <person name="Ash G."/>
            <person name="Arun Chinnappa K."/>
        </authorList>
    </citation>
    <scope>NUCLEOTIDE SEQUENCE [LARGE SCALE GENOMIC DNA]</scope>
    <source>
        <strain evidence="4 5">Hillstone_2</strain>
    </source>
</reference>
<feature type="compositionally biased region" description="Low complexity" evidence="2">
    <location>
        <begin position="412"/>
        <end position="453"/>
    </location>
</feature>
<feature type="compositionally biased region" description="Basic and acidic residues" evidence="2">
    <location>
        <begin position="270"/>
        <end position="310"/>
    </location>
</feature>
<feature type="compositionally biased region" description="Low complexity" evidence="2">
    <location>
        <begin position="462"/>
        <end position="479"/>
    </location>
</feature>
<feature type="compositionally biased region" description="Acidic residues" evidence="2">
    <location>
        <begin position="1254"/>
        <end position="1272"/>
    </location>
</feature>
<feature type="compositionally biased region" description="Polar residues" evidence="2">
    <location>
        <begin position="1022"/>
        <end position="1034"/>
    </location>
</feature>
<feature type="compositionally biased region" description="Polar residues" evidence="2">
    <location>
        <begin position="18"/>
        <end position="36"/>
    </location>
</feature>
<dbReference type="EMBL" id="PTQR01000106">
    <property type="protein sequence ID" value="TKX19796.1"/>
    <property type="molecule type" value="Genomic_DNA"/>
</dbReference>
<feature type="region of interest" description="Disordered" evidence="2">
    <location>
        <begin position="389"/>
        <end position="527"/>
    </location>
</feature>
<dbReference type="PROSITE" id="PS50157">
    <property type="entry name" value="ZINC_FINGER_C2H2_2"/>
    <property type="match status" value="1"/>
</dbReference>
<feature type="compositionally biased region" description="Pro residues" evidence="2">
    <location>
        <begin position="739"/>
        <end position="748"/>
    </location>
</feature>
<name>A0A4U7ATJ7_9PEZI</name>
<evidence type="ECO:0000256" key="1">
    <source>
        <dbReference type="PROSITE-ProRule" id="PRU00042"/>
    </source>
</evidence>
<evidence type="ECO:0000313" key="4">
    <source>
        <dbReference type="EMBL" id="TKX19796.1"/>
    </source>
</evidence>
<feature type="domain" description="C2H2-type" evidence="3">
    <location>
        <begin position="1063"/>
        <end position="1093"/>
    </location>
</feature>
<feature type="compositionally biased region" description="Polar residues" evidence="2">
    <location>
        <begin position="716"/>
        <end position="735"/>
    </location>
</feature>
<feature type="compositionally biased region" description="Low complexity" evidence="2">
    <location>
        <begin position="930"/>
        <end position="957"/>
    </location>
</feature>
<feature type="region of interest" description="Disordered" evidence="2">
    <location>
        <begin position="1238"/>
        <end position="1272"/>
    </location>
</feature>
<feature type="region of interest" description="Disordered" evidence="2">
    <location>
        <begin position="699"/>
        <end position="759"/>
    </location>
</feature>
<feature type="compositionally biased region" description="Basic residues" evidence="2">
    <location>
        <begin position="903"/>
        <end position="912"/>
    </location>
</feature>
<dbReference type="GO" id="GO:0008270">
    <property type="term" value="F:zinc ion binding"/>
    <property type="evidence" value="ECO:0007669"/>
    <property type="project" value="UniProtKB-KW"/>
</dbReference>
<dbReference type="Proteomes" id="UP000308133">
    <property type="component" value="Unassembled WGS sequence"/>
</dbReference>
<dbReference type="PROSITE" id="PS00028">
    <property type="entry name" value="ZINC_FINGER_C2H2_1"/>
    <property type="match status" value="1"/>
</dbReference>
<feature type="region of interest" description="Disordered" evidence="2">
    <location>
        <begin position="18"/>
        <end position="128"/>
    </location>
</feature>
<evidence type="ECO:0000313" key="5">
    <source>
        <dbReference type="Proteomes" id="UP000308133"/>
    </source>
</evidence>
<feature type="compositionally biased region" description="Polar residues" evidence="2">
    <location>
        <begin position="221"/>
        <end position="235"/>
    </location>
</feature>
<keyword evidence="1" id="KW-0479">Metal-binding</keyword>
<comment type="caution">
    <text evidence="4">The sequence shown here is derived from an EMBL/GenBank/DDBJ whole genome shotgun (WGS) entry which is preliminary data.</text>
</comment>
<keyword evidence="1" id="KW-0862">Zinc</keyword>
<feature type="region of interest" description="Disordered" evidence="2">
    <location>
        <begin position="596"/>
        <end position="638"/>
    </location>
</feature>